<organism evidence="2 3">
    <name type="scientific">Listeria booriae</name>
    <dbReference type="NCBI Taxonomy" id="1552123"/>
    <lineage>
        <taxon>Bacteria</taxon>
        <taxon>Bacillati</taxon>
        <taxon>Bacillota</taxon>
        <taxon>Bacilli</taxon>
        <taxon>Bacillales</taxon>
        <taxon>Listeriaceae</taxon>
        <taxon>Listeria</taxon>
    </lineage>
</organism>
<dbReference type="InterPro" id="IPR036388">
    <property type="entry name" value="WH-like_DNA-bd_sf"/>
</dbReference>
<evidence type="ECO:0000256" key="1">
    <source>
        <dbReference type="ARBA" id="ARBA00023159"/>
    </source>
</evidence>
<dbReference type="SUPFAM" id="SSF46785">
    <property type="entry name" value="Winged helix' DNA-binding domain"/>
    <property type="match status" value="1"/>
</dbReference>
<reference evidence="2 3" key="1">
    <citation type="submission" date="2020-03" db="EMBL/GenBank/DDBJ databases">
        <title>Soil Listeria distribution.</title>
        <authorList>
            <person name="Liao J."/>
            <person name="Wiedmann M."/>
        </authorList>
    </citation>
    <scope>NUCLEOTIDE SEQUENCE [LARGE SCALE GENOMIC DNA]</scope>
    <source>
        <strain evidence="2 3">FSL L7-1017</strain>
    </source>
</reference>
<evidence type="ECO:0000313" key="3">
    <source>
        <dbReference type="Proteomes" id="UP000547643"/>
    </source>
</evidence>
<gene>
    <name evidence="2" type="ORF">HCA46_10315</name>
</gene>
<dbReference type="AlphaFoldDB" id="A0A7X1CIP6"/>
<dbReference type="Gene3D" id="1.10.10.10">
    <property type="entry name" value="Winged helix-like DNA-binding domain superfamily/Winged helix DNA-binding domain"/>
    <property type="match status" value="1"/>
</dbReference>
<accession>A0A7X1CIP6</accession>
<proteinExistence type="predicted"/>
<dbReference type="InterPro" id="IPR014710">
    <property type="entry name" value="RmlC-like_jellyroll"/>
</dbReference>
<protein>
    <submittedName>
        <fullName evidence="2">Crp/Fnr family transcriptional regulator</fullName>
    </submittedName>
</protein>
<keyword evidence="1" id="KW-0010">Activator</keyword>
<dbReference type="Gene3D" id="2.60.120.10">
    <property type="entry name" value="Jelly Rolls"/>
    <property type="match status" value="1"/>
</dbReference>
<sequence>MFSKDTFDSFASLNNIMKLLKRDPAFNNHCQQEKIKKGAVVELYESYNTYFYIVQSGCMKYNHDLNSVNDFQFLISKGDMPLLRPYMEELPHRPVCEALVDTIWWKIDYPFFKRCILKEDQKNIILLHHIERTRKKLYTNYLKNLLSSRQRVLFSLVMFLDQKIVKEPNTIEFPEYLNYTILAEFSATSKNYTSDILRDLRAQNILISTKKPWIITDLKKFRELLTKEEVPYL</sequence>
<dbReference type="InterPro" id="IPR018490">
    <property type="entry name" value="cNMP-bd_dom_sf"/>
</dbReference>
<dbReference type="InterPro" id="IPR036390">
    <property type="entry name" value="WH_DNA-bd_sf"/>
</dbReference>
<comment type="caution">
    <text evidence="2">The sequence shown here is derived from an EMBL/GenBank/DDBJ whole genome shotgun (WGS) entry which is preliminary data.</text>
</comment>
<dbReference type="SUPFAM" id="SSF51206">
    <property type="entry name" value="cAMP-binding domain-like"/>
    <property type="match status" value="1"/>
</dbReference>
<dbReference type="RefSeq" id="WP_185495160.1">
    <property type="nucleotide sequence ID" value="NZ_JAARUV010000003.1"/>
</dbReference>
<dbReference type="Proteomes" id="UP000547643">
    <property type="component" value="Unassembled WGS sequence"/>
</dbReference>
<name>A0A7X1CIP6_9LIST</name>
<evidence type="ECO:0000313" key="2">
    <source>
        <dbReference type="EMBL" id="MBC1779232.1"/>
    </source>
</evidence>
<dbReference type="EMBL" id="JAARUV010000003">
    <property type="protein sequence ID" value="MBC1779232.1"/>
    <property type="molecule type" value="Genomic_DNA"/>
</dbReference>